<dbReference type="InterPro" id="IPR027417">
    <property type="entry name" value="P-loop_NTPase"/>
</dbReference>
<dbReference type="Gene3D" id="3.40.50.300">
    <property type="entry name" value="P-loop containing nucleotide triphosphate hydrolases"/>
    <property type="match status" value="1"/>
</dbReference>
<evidence type="ECO:0000313" key="3">
    <source>
        <dbReference type="EMBL" id="TWT58666.1"/>
    </source>
</evidence>
<dbReference type="Proteomes" id="UP000317243">
    <property type="component" value="Unassembled WGS sequence"/>
</dbReference>
<proteinExistence type="predicted"/>
<organism evidence="3 4">
    <name type="scientific">Thalassoglobus neptunius</name>
    <dbReference type="NCBI Taxonomy" id="1938619"/>
    <lineage>
        <taxon>Bacteria</taxon>
        <taxon>Pseudomonadati</taxon>
        <taxon>Planctomycetota</taxon>
        <taxon>Planctomycetia</taxon>
        <taxon>Planctomycetales</taxon>
        <taxon>Planctomycetaceae</taxon>
        <taxon>Thalassoglobus</taxon>
    </lineage>
</organism>
<evidence type="ECO:0008006" key="5">
    <source>
        <dbReference type="Google" id="ProtNLM"/>
    </source>
</evidence>
<dbReference type="AlphaFoldDB" id="A0A5C5X6K5"/>
<keyword evidence="1" id="KW-0175">Coiled coil</keyword>
<sequence length="241" mass="27429">MESHISNFEDDGPSDSKVLQGIRRRVDRLIDRRSETERRSKQVSEQLQDVNRVLELSDDVTAALEALNQQLFDKMLGLVQEKLTIALQEILDQAVCFRARSDFKRGKASVDFYIEREGNEESIMNGQGGSVANILSVGLRMFAMMTLDQKEHRRFLVLDEQDCWLRPDLVPRLVKMVYEAGQALGFQVLMISHHDPESFEQYADKVYRLSLDQHGAIQAEEVALSPGHPDGTTGQDDSEEF</sequence>
<feature type="coiled-coil region" evidence="1">
    <location>
        <begin position="19"/>
        <end position="46"/>
    </location>
</feature>
<name>A0A5C5X6K5_9PLAN</name>
<evidence type="ECO:0000256" key="1">
    <source>
        <dbReference type="SAM" id="Coils"/>
    </source>
</evidence>
<feature type="region of interest" description="Disordered" evidence="2">
    <location>
        <begin position="222"/>
        <end position="241"/>
    </location>
</feature>
<evidence type="ECO:0000256" key="2">
    <source>
        <dbReference type="SAM" id="MobiDB-lite"/>
    </source>
</evidence>
<dbReference type="RefSeq" id="WP_197441020.1">
    <property type="nucleotide sequence ID" value="NZ_SIHI01000001.1"/>
</dbReference>
<protein>
    <recommendedName>
        <fullName evidence="5">DNA repair protein</fullName>
    </recommendedName>
</protein>
<dbReference type="SUPFAM" id="SSF52540">
    <property type="entry name" value="P-loop containing nucleoside triphosphate hydrolases"/>
    <property type="match status" value="1"/>
</dbReference>
<reference evidence="3 4" key="1">
    <citation type="submission" date="2019-02" db="EMBL/GenBank/DDBJ databases">
        <title>Deep-cultivation of Planctomycetes and their phenomic and genomic characterization uncovers novel biology.</title>
        <authorList>
            <person name="Wiegand S."/>
            <person name="Jogler M."/>
            <person name="Boedeker C."/>
            <person name="Pinto D."/>
            <person name="Vollmers J."/>
            <person name="Rivas-Marin E."/>
            <person name="Kohn T."/>
            <person name="Peeters S.H."/>
            <person name="Heuer A."/>
            <person name="Rast P."/>
            <person name="Oberbeckmann S."/>
            <person name="Bunk B."/>
            <person name="Jeske O."/>
            <person name="Meyerdierks A."/>
            <person name="Storesund J.E."/>
            <person name="Kallscheuer N."/>
            <person name="Luecker S."/>
            <person name="Lage O.M."/>
            <person name="Pohl T."/>
            <person name="Merkel B.J."/>
            <person name="Hornburger P."/>
            <person name="Mueller R.-W."/>
            <person name="Bruemmer F."/>
            <person name="Labrenz M."/>
            <person name="Spormann A.M."/>
            <person name="Op Den Camp H."/>
            <person name="Overmann J."/>
            <person name="Amann R."/>
            <person name="Jetten M.S.M."/>
            <person name="Mascher T."/>
            <person name="Medema M.H."/>
            <person name="Devos D.P."/>
            <person name="Kaster A.-K."/>
            <person name="Ovreas L."/>
            <person name="Rohde M."/>
            <person name="Galperin M.Y."/>
            <person name="Jogler C."/>
        </authorList>
    </citation>
    <scope>NUCLEOTIDE SEQUENCE [LARGE SCALE GENOMIC DNA]</scope>
    <source>
        <strain evidence="3 4">KOR42</strain>
    </source>
</reference>
<evidence type="ECO:0000313" key="4">
    <source>
        <dbReference type="Proteomes" id="UP000317243"/>
    </source>
</evidence>
<dbReference type="EMBL" id="SIHI01000001">
    <property type="protein sequence ID" value="TWT58666.1"/>
    <property type="molecule type" value="Genomic_DNA"/>
</dbReference>
<gene>
    <name evidence="3" type="ORF">KOR42_20480</name>
</gene>
<comment type="caution">
    <text evidence="3">The sequence shown here is derived from an EMBL/GenBank/DDBJ whole genome shotgun (WGS) entry which is preliminary data.</text>
</comment>
<keyword evidence="4" id="KW-1185">Reference proteome</keyword>
<accession>A0A5C5X6K5</accession>